<proteinExistence type="inferred from homology"/>
<dbReference type="PROSITE" id="PS00122">
    <property type="entry name" value="CARBOXYLESTERASE_B_1"/>
    <property type="match status" value="1"/>
</dbReference>
<keyword evidence="6" id="KW-1185">Reference proteome</keyword>
<dbReference type="EMBL" id="KZ857421">
    <property type="protein sequence ID" value="RDX47150.1"/>
    <property type="molecule type" value="Genomic_DNA"/>
</dbReference>
<dbReference type="Proteomes" id="UP000256964">
    <property type="component" value="Unassembled WGS sequence"/>
</dbReference>
<dbReference type="STRING" id="139420.A0A371D3N1"/>
<dbReference type="InterPro" id="IPR002018">
    <property type="entry name" value="CarbesteraseB"/>
</dbReference>
<comment type="similarity">
    <text evidence="1 3">Belongs to the type-B carboxylesterase/lipase family.</text>
</comment>
<dbReference type="InterPro" id="IPR029058">
    <property type="entry name" value="AB_hydrolase_fold"/>
</dbReference>
<evidence type="ECO:0000256" key="2">
    <source>
        <dbReference type="ARBA" id="ARBA00022801"/>
    </source>
</evidence>
<accession>A0A371D3N1</accession>
<dbReference type="InterPro" id="IPR019826">
    <property type="entry name" value="Carboxylesterase_B_AS"/>
</dbReference>
<gene>
    <name evidence="5" type="ORF">OH76DRAFT_1406302</name>
</gene>
<sequence length="558" mass="60120">MVTLTRLLFSLWQLLWVVLKADAYRLPDPDQNRLPVKLDHATITGIIDGSVESFLGVPYAQPPVGDLRLQLPQLRESYNGALNATMFGNKCFQQASSALGSLPPQAAQGLTPFLEFLSQTANVTESEDCLNLNVVRPANVSTDAKLPVLFWIYGGGFTDGSNAITAYNGTAIVKRSIELNEPVIWVALNYRLDAFGFLGGKEIKEAGLGNLGLQDQRTALRWVQKFISAFGGDPAKVTIWGESAGSISVFLHLYANGGDTEGLFRAGMMSSGTSTPVGDIIETQNIYDFIVDRVGCSNTSDTLACLRTVSADDLLAAVNDTPSIGAAVGILSPFMPHVDGVFVTMPPMHLPSNATIADIPLITGDTKDEGTLLSFGSLNVTTDDKFASYVSQHLFPGSTIADVADVLRLYPSDPAAGSPFDTGSANAFSPQFKRIAAVSGDWFFNGPRRHFLDEVSANHTVYNFLSARGNFTGVGDFHGTDLLNVLRGGDMADYFISFVNHLDPSAGTGTKVHWPPYKPSTRSTLQFNDGSMSLNITVDDQRLEGTTELTSLALRFPH</sequence>
<feature type="chain" id="PRO_5016477734" description="Carboxylic ester hydrolase" evidence="3">
    <location>
        <begin position="24"/>
        <end position="558"/>
    </location>
</feature>
<organism evidence="5 6">
    <name type="scientific">Lentinus brumalis</name>
    <dbReference type="NCBI Taxonomy" id="2498619"/>
    <lineage>
        <taxon>Eukaryota</taxon>
        <taxon>Fungi</taxon>
        <taxon>Dikarya</taxon>
        <taxon>Basidiomycota</taxon>
        <taxon>Agaricomycotina</taxon>
        <taxon>Agaricomycetes</taxon>
        <taxon>Polyporales</taxon>
        <taxon>Polyporaceae</taxon>
        <taxon>Lentinus</taxon>
    </lineage>
</organism>
<dbReference type="SUPFAM" id="SSF53474">
    <property type="entry name" value="alpha/beta-Hydrolases"/>
    <property type="match status" value="1"/>
</dbReference>
<reference evidence="5 6" key="1">
    <citation type="journal article" date="2018" name="Biotechnol. Biofuels">
        <title>Integrative visual omics of the white-rot fungus Polyporus brumalis exposes the biotechnological potential of its oxidative enzymes for delignifying raw plant biomass.</title>
        <authorList>
            <person name="Miyauchi S."/>
            <person name="Rancon A."/>
            <person name="Drula E."/>
            <person name="Hage H."/>
            <person name="Chaduli D."/>
            <person name="Favel A."/>
            <person name="Grisel S."/>
            <person name="Henrissat B."/>
            <person name="Herpoel-Gimbert I."/>
            <person name="Ruiz-Duenas F.J."/>
            <person name="Chevret D."/>
            <person name="Hainaut M."/>
            <person name="Lin J."/>
            <person name="Wang M."/>
            <person name="Pangilinan J."/>
            <person name="Lipzen A."/>
            <person name="Lesage-Meessen L."/>
            <person name="Navarro D."/>
            <person name="Riley R."/>
            <person name="Grigoriev I.V."/>
            <person name="Zhou S."/>
            <person name="Raouche S."/>
            <person name="Rosso M.N."/>
        </authorList>
    </citation>
    <scope>NUCLEOTIDE SEQUENCE [LARGE SCALE GENOMIC DNA]</scope>
    <source>
        <strain evidence="5 6">BRFM 1820</strain>
    </source>
</reference>
<dbReference type="PANTHER" id="PTHR11559">
    <property type="entry name" value="CARBOXYLESTERASE"/>
    <property type="match status" value="1"/>
</dbReference>
<dbReference type="InterPro" id="IPR050309">
    <property type="entry name" value="Type-B_Carboxylest/Lipase"/>
</dbReference>
<dbReference type="AlphaFoldDB" id="A0A371D3N1"/>
<keyword evidence="2 3" id="KW-0378">Hydrolase</keyword>
<evidence type="ECO:0000313" key="6">
    <source>
        <dbReference type="Proteomes" id="UP000256964"/>
    </source>
</evidence>
<keyword evidence="3" id="KW-0732">Signal</keyword>
<evidence type="ECO:0000256" key="3">
    <source>
        <dbReference type="RuleBase" id="RU361235"/>
    </source>
</evidence>
<feature type="domain" description="Carboxylesterase type B" evidence="4">
    <location>
        <begin position="40"/>
        <end position="532"/>
    </location>
</feature>
<name>A0A371D3N1_9APHY</name>
<dbReference type="GO" id="GO:0016787">
    <property type="term" value="F:hydrolase activity"/>
    <property type="evidence" value="ECO:0007669"/>
    <property type="project" value="UniProtKB-KW"/>
</dbReference>
<dbReference type="Pfam" id="PF00135">
    <property type="entry name" value="COesterase"/>
    <property type="match status" value="1"/>
</dbReference>
<evidence type="ECO:0000313" key="5">
    <source>
        <dbReference type="EMBL" id="RDX47150.1"/>
    </source>
</evidence>
<evidence type="ECO:0000259" key="4">
    <source>
        <dbReference type="Pfam" id="PF00135"/>
    </source>
</evidence>
<dbReference type="Gene3D" id="3.40.50.1820">
    <property type="entry name" value="alpha/beta hydrolase"/>
    <property type="match status" value="1"/>
</dbReference>
<dbReference type="EC" id="3.1.1.-" evidence="3"/>
<protein>
    <recommendedName>
        <fullName evidence="3">Carboxylic ester hydrolase</fullName>
        <ecNumber evidence="3">3.1.1.-</ecNumber>
    </recommendedName>
</protein>
<feature type="signal peptide" evidence="3">
    <location>
        <begin position="1"/>
        <end position="23"/>
    </location>
</feature>
<dbReference type="OrthoDB" id="408631at2759"/>
<evidence type="ECO:0000256" key="1">
    <source>
        <dbReference type="ARBA" id="ARBA00005964"/>
    </source>
</evidence>